<sequence>MRLLPFSRNFSTELILRLAIPLGALALGLMILLGVLAEKRERQVIGESLARAAARMAATLEANLAERVADVDLLASHGAWYRENDREGARRAFDVMRTRHPAFAWIGRTDAQGRVQAASDGFLQGESIATRPVFSEGKKGLFLGDVHEAVLLARLLGPPPDGEAALRFIDIARPVYDQHDNYVGVLATHLSWSWVRQFFGQMLTDFDRVRGVELLILNHENRVLAGPALQVGRMLALEGMAKPDGTGKAHWHEAAWPDEPRHLFAWIDMPPPDHLAALGWRVLVRQPSDRALSPVRQLRIQLAIAALLLTLGVIGLACIQARRITRPLARIAQAAEAITEGAEPRIPASDSHLSEVDSLSGALQHMLDTLTHREQALDDMQQLAHRDALTGLHNRRALELHMELSAERARRSGEGLAVLAMDLDGFKAVNDNHGHGIGDALLRDVARRLQEVVRSGEMLARLGGDEFVVLVVAPRAQLQQVGEAVAQRILGCFERPFMADVQALRVGCSLGGAQGAADDHPQDILRRADEALYIVKRSGRGRFQWWTGQA</sequence>
<organism evidence="4 5">
    <name type="scientific">Uliginosibacterium aquaticum</name>
    <dbReference type="NCBI Taxonomy" id="2731212"/>
    <lineage>
        <taxon>Bacteria</taxon>
        <taxon>Pseudomonadati</taxon>
        <taxon>Pseudomonadota</taxon>
        <taxon>Betaproteobacteria</taxon>
        <taxon>Rhodocyclales</taxon>
        <taxon>Zoogloeaceae</taxon>
        <taxon>Uliginosibacterium</taxon>
    </lineage>
</organism>
<dbReference type="Gene3D" id="3.30.450.20">
    <property type="entry name" value="PAS domain"/>
    <property type="match status" value="1"/>
</dbReference>
<keyword evidence="1" id="KW-0812">Transmembrane</keyword>
<dbReference type="NCBIfam" id="TIGR00254">
    <property type="entry name" value="GGDEF"/>
    <property type="match status" value="1"/>
</dbReference>
<dbReference type="InterPro" id="IPR029787">
    <property type="entry name" value="Nucleotide_cyclase"/>
</dbReference>
<reference evidence="4 5" key="1">
    <citation type="submission" date="2020-06" db="EMBL/GenBank/DDBJ databases">
        <title>Draft genome of Uliginosibacterium sp. IMCC34675.</title>
        <authorList>
            <person name="Song J."/>
        </authorList>
    </citation>
    <scope>NUCLEOTIDE SEQUENCE [LARGE SCALE GENOMIC DNA]</scope>
    <source>
        <strain evidence="4 5">IMCC34675</strain>
    </source>
</reference>
<proteinExistence type="predicted"/>
<dbReference type="CDD" id="cd06225">
    <property type="entry name" value="HAMP"/>
    <property type="match status" value="1"/>
</dbReference>
<keyword evidence="5" id="KW-1185">Reference proteome</keyword>
<dbReference type="InterPro" id="IPR000160">
    <property type="entry name" value="GGDEF_dom"/>
</dbReference>
<dbReference type="InterPro" id="IPR043128">
    <property type="entry name" value="Rev_trsase/Diguanyl_cyclase"/>
</dbReference>
<evidence type="ECO:0000259" key="2">
    <source>
        <dbReference type="PROSITE" id="PS50885"/>
    </source>
</evidence>
<dbReference type="SMART" id="SM00304">
    <property type="entry name" value="HAMP"/>
    <property type="match status" value="1"/>
</dbReference>
<dbReference type="Proteomes" id="UP000778523">
    <property type="component" value="Unassembled WGS sequence"/>
</dbReference>
<accession>A0ABX2IJ88</accession>
<dbReference type="Pfam" id="PF00672">
    <property type="entry name" value="HAMP"/>
    <property type="match status" value="1"/>
</dbReference>
<dbReference type="PANTHER" id="PTHR46663:SF2">
    <property type="entry name" value="GGDEF DOMAIN-CONTAINING PROTEIN"/>
    <property type="match status" value="1"/>
</dbReference>
<comment type="caution">
    <text evidence="4">The sequence shown here is derived from an EMBL/GenBank/DDBJ whole genome shotgun (WGS) entry which is preliminary data.</text>
</comment>
<dbReference type="SMART" id="SM00267">
    <property type="entry name" value="GGDEF"/>
    <property type="match status" value="1"/>
</dbReference>
<evidence type="ECO:0000259" key="3">
    <source>
        <dbReference type="PROSITE" id="PS50887"/>
    </source>
</evidence>
<dbReference type="InterPro" id="IPR003660">
    <property type="entry name" value="HAMP_dom"/>
</dbReference>
<keyword evidence="1" id="KW-1133">Transmembrane helix</keyword>
<dbReference type="PROSITE" id="PS50885">
    <property type="entry name" value="HAMP"/>
    <property type="match status" value="1"/>
</dbReference>
<dbReference type="PANTHER" id="PTHR46663">
    <property type="entry name" value="DIGUANYLATE CYCLASE DGCT-RELATED"/>
    <property type="match status" value="1"/>
</dbReference>
<dbReference type="Gene3D" id="6.10.340.10">
    <property type="match status" value="1"/>
</dbReference>
<feature type="domain" description="GGDEF" evidence="3">
    <location>
        <begin position="414"/>
        <end position="548"/>
    </location>
</feature>
<dbReference type="Gene3D" id="3.30.70.270">
    <property type="match status" value="1"/>
</dbReference>
<gene>
    <name evidence="4" type="ORF">HJ583_017845</name>
</gene>
<evidence type="ECO:0000313" key="5">
    <source>
        <dbReference type="Proteomes" id="UP000778523"/>
    </source>
</evidence>
<evidence type="ECO:0000313" key="4">
    <source>
        <dbReference type="EMBL" id="NSL56898.1"/>
    </source>
</evidence>
<dbReference type="PROSITE" id="PS50887">
    <property type="entry name" value="GGDEF"/>
    <property type="match status" value="1"/>
</dbReference>
<dbReference type="RefSeq" id="WP_170023183.1">
    <property type="nucleotide sequence ID" value="NZ_JABCSC020000006.1"/>
</dbReference>
<name>A0ABX2IJ88_9RHOO</name>
<evidence type="ECO:0000256" key="1">
    <source>
        <dbReference type="SAM" id="Phobius"/>
    </source>
</evidence>
<keyword evidence="1" id="KW-0472">Membrane</keyword>
<feature type="transmembrane region" description="Helical" evidence="1">
    <location>
        <begin position="300"/>
        <end position="319"/>
    </location>
</feature>
<protein>
    <submittedName>
        <fullName evidence="4">GGDEF domain-containing protein</fullName>
    </submittedName>
</protein>
<dbReference type="CDD" id="cd01949">
    <property type="entry name" value="GGDEF"/>
    <property type="match status" value="1"/>
</dbReference>
<dbReference type="SUPFAM" id="SSF55073">
    <property type="entry name" value="Nucleotide cyclase"/>
    <property type="match status" value="1"/>
</dbReference>
<feature type="domain" description="HAMP" evidence="2">
    <location>
        <begin position="322"/>
        <end position="375"/>
    </location>
</feature>
<dbReference type="EMBL" id="JABCSC020000006">
    <property type="protein sequence ID" value="NSL56898.1"/>
    <property type="molecule type" value="Genomic_DNA"/>
</dbReference>
<dbReference type="InterPro" id="IPR052163">
    <property type="entry name" value="DGC-Regulatory_Protein"/>
</dbReference>
<dbReference type="Pfam" id="PF00990">
    <property type="entry name" value="GGDEF"/>
    <property type="match status" value="1"/>
</dbReference>